<dbReference type="AlphaFoldDB" id="A0ABD5RM26"/>
<evidence type="ECO:0000256" key="1">
    <source>
        <dbReference type="ARBA" id="ARBA00004651"/>
    </source>
</evidence>
<comment type="subcellular location">
    <subcellularLocation>
        <location evidence="1">Cell membrane</location>
        <topology evidence="1">Multi-pass membrane protein</topology>
    </subcellularLocation>
</comment>
<keyword evidence="2" id="KW-1003">Cell membrane</keyword>
<feature type="transmembrane region" description="Helical" evidence="6">
    <location>
        <begin position="180"/>
        <end position="204"/>
    </location>
</feature>
<feature type="transmembrane region" description="Helical" evidence="6">
    <location>
        <begin position="149"/>
        <end position="168"/>
    </location>
</feature>
<name>A0ABD5RM26_9EURY</name>
<evidence type="ECO:0000313" key="7">
    <source>
        <dbReference type="EMBL" id="MFC5971692.1"/>
    </source>
</evidence>
<dbReference type="Pfam" id="PF03601">
    <property type="entry name" value="Cons_hypoth698"/>
    <property type="match status" value="1"/>
</dbReference>
<gene>
    <name evidence="7" type="ORF">ACFPYI_10145</name>
</gene>
<comment type="caution">
    <text evidence="7">The sequence shown here is derived from an EMBL/GenBank/DDBJ whole genome shotgun (WGS) entry which is preliminary data.</text>
</comment>
<evidence type="ECO:0000256" key="5">
    <source>
        <dbReference type="ARBA" id="ARBA00023136"/>
    </source>
</evidence>
<dbReference type="Proteomes" id="UP001596099">
    <property type="component" value="Unassembled WGS sequence"/>
</dbReference>
<feature type="transmembrane region" description="Helical" evidence="6">
    <location>
        <begin position="254"/>
        <end position="276"/>
    </location>
</feature>
<feature type="transmembrane region" description="Helical" evidence="6">
    <location>
        <begin position="318"/>
        <end position="338"/>
    </location>
</feature>
<keyword evidence="3 6" id="KW-0812">Transmembrane</keyword>
<dbReference type="PANTHER" id="PTHR30106:SF1">
    <property type="entry name" value="UPF0324 MEMBRANE PROTEIN FN0533"/>
    <property type="match status" value="1"/>
</dbReference>
<proteinExistence type="predicted"/>
<feature type="transmembrane region" description="Helical" evidence="6">
    <location>
        <begin position="122"/>
        <end position="143"/>
    </location>
</feature>
<sequence>MSPTSVVARTLPGIGLLVGGAILARAIAGQIPLGSELIVAVVLGLVVGNTVGVPAWGEPGVATNPRLLEVGIVLMGATVTAGSIVEAGPTVAGVVLVAVVATIAMVEVLARTVVGIPEKEGSLLAAGSGICGVSAVAAVAGSIRPDERQVAYAVATILLFDAVTLFVYPLVGDALGLSDIVFGVWAGTTMFSTGPVTAAGFAFSETAGQWAVLVKLARNTLIGVVAVGYAVLYNRRGATADDARRGVRANLGHLWASFPTFVVGFLFVMALASAGFLSTAQVALLDDASNWLFLLAFVGLGTTIDVSELRETGLRPVLVVLVTLLTVSSVMLAVSSVVF</sequence>
<organism evidence="7 8">
    <name type="scientific">Halomarina salina</name>
    <dbReference type="NCBI Taxonomy" id="1872699"/>
    <lineage>
        <taxon>Archaea</taxon>
        <taxon>Methanobacteriati</taxon>
        <taxon>Methanobacteriota</taxon>
        <taxon>Stenosarchaea group</taxon>
        <taxon>Halobacteria</taxon>
        <taxon>Halobacteriales</taxon>
        <taxon>Natronomonadaceae</taxon>
        <taxon>Halomarina</taxon>
    </lineage>
</organism>
<keyword evidence="5 6" id="KW-0472">Membrane</keyword>
<dbReference type="EMBL" id="JBHSQH010000001">
    <property type="protein sequence ID" value="MFC5971692.1"/>
    <property type="molecule type" value="Genomic_DNA"/>
</dbReference>
<dbReference type="GO" id="GO:0005886">
    <property type="term" value="C:plasma membrane"/>
    <property type="evidence" value="ECO:0007669"/>
    <property type="project" value="UniProtKB-SubCell"/>
</dbReference>
<evidence type="ECO:0000256" key="4">
    <source>
        <dbReference type="ARBA" id="ARBA00022989"/>
    </source>
</evidence>
<feature type="transmembrane region" description="Helical" evidence="6">
    <location>
        <begin position="288"/>
        <end position="306"/>
    </location>
</feature>
<reference evidence="7 8" key="1">
    <citation type="journal article" date="2019" name="Int. J. Syst. Evol. Microbiol.">
        <title>The Global Catalogue of Microorganisms (GCM) 10K type strain sequencing project: providing services to taxonomists for standard genome sequencing and annotation.</title>
        <authorList>
            <consortium name="The Broad Institute Genomics Platform"/>
            <consortium name="The Broad Institute Genome Sequencing Center for Infectious Disease"/>
            <person name="Wu L."/>
            <person name="Ma J."/>
        </authorList>
    </citation>
    <scope>NUCLEOTIDE SEQUENCE [LARGE SCALE GENOMIC DNA]</scope>
    <source>
        <strain evidence="7 8">CGMCC 1.12543</strain>
    </source>
</reference>
<keyword evidence="8" id="KW-1185">Reference proteome</keyword>
<feature type="transmembrane region" description="Helical" evidence="6">
    <location>
        <begin position="91"/>
        <end position="110"/>
    </location>
</feature>
<evidence type="ECO:0000256" key="3">
    <source>
        <dbReference type="ARBA" id="ARBA00022692"/>
    </source>
</evidence>
<feature type="transmembrane region" description="Helical" evidence="6">
    <location>
        <begin position="216"/>
        <end position="233"/>
    </location>
</feature>
<dbReference type="PANTHER" id="PTHR30106">
    <property type="entry name" value="INNER MEMBRANE PROTEIN YEIH-RELATED"/>
    <property type="match status" value="1"/>
</dbReference>
<protein>
    <submittedName>
        <fullName evidence="7">YeiH family protein</fullName>
    </submittedName>
</protein>
<dbReference type="InterPro" id="IPR018383">
    <property type="entry name" value="UPF0324_pro"/>
</dbReference>
<accession>A0ABD5RM26</accession>
<evidence type="ECO:0000256" key="6">
    <source>
        <dbReference type="SAM" id="Phobius"/>
    </source>
</evidence>
<dbReference type="RefSeq" id="WP_247414580.1">
    <property type="nucleotide sequence ID" value="NZ_JALLGW010000001.1"/>
</dbReference>
<evidence type="ECO:0000313" key="8">
    <source>
        <dbReference type="Proteomes" id="UP001596099"/>
    </source>
</evidence>
<keyword evidence="4 6" id="KW-1133">Transmembrane helix</keyword>
<feature type="transmembrane region" description="Helical" evidence="6">
    <location>
        <begin position="38"/>
        <end position="55"/>
    </location>
</feature>
<evidence type="ECO:0000256" key="2">
    <source>
        <dbReference type="ARBA" id="ARBA00022475"/>
    </source>
</evidence>
<feature type="transmembrane region" description="Helical" evidence="6">
    <location>
        <begin position="67"/>
        <end position="85"/>
    </location>
</feature>